<dbReference type="InterPro" id="IPR027417">
    <property type="entry name" value="P-loop_NTPase"/>
</dbReference>
<comment type="caution">
    <text evidence="12">The sequence shown here is derived from an EMBL/GenBank/DDBJ whole genome shotgun (WGS) entry which is preliminary data.</text>
</comment>
<feature type="transmembrane region" description="Helical" evidence="9">
    <location>
        <begin position="282"/>
        <end position="304"/>
    </location>
</feature>
<dbReference type="GO" id="GO:0016887">
    <property type="term" value="F:ATP hydrolysis activity"/>
    <property type="evidence" value="ECO:0007669"/>
    <property type="project" value="InterPro"/>
</dbReference>
<dbReference type="PROSITE" id="PS50893">
    <property type="entry name" value="ABC_TRANSPORTER_2"/>
    <property type="match status" value="1"/>
</dbReference>
<evidence type="ECO:0000259" key="11">
    <source>
        <dbReference type="PROSITE" id="PS50929"/>
    </source>
</evidence>
<feature type="domain" description="ABC transporter" evidence="10">
    <location>
        <begin position="378"/>
        <end position="617"/>
    </location>
</feature>
<dbReference type="GO" id="GO:0005524">
    <property type="term" value="F:ATP binding"/>
    <property type="evidence" value="ECO:0007669"/>
    <property type="project" value="UniProtKB-KW"/>
</dbReference>
<keyword evidence="6 9" id="KW-1133">Transmembrane helix</keyword>
<dbReference type="Proteomes" id="UP001445335">
    <property type="component" value="Unassembled WGS sequence"/>
</dbReference>
<proteinExistence type="predicted"/>
<gene>
    <name evidence="12" type="ORF">WJX81_003942</name>
</gene>
<dbReference type="SMART" id="SM00382">
    <property type="entry name" value="AAA"/>
    <property type="match status" value="1"/>
</dbReference>
<dbReference type="SUPFAM" id="SSF90123">
    <property type="entry name" value="ABC transporter transmembrane region"/>
    <property type="match status" value="1"/>
</dbReference>
<dbReference type="PROSITE" id="PS50929">
    <property type="entry name" value="ABC_TM1F"/>
    <property type="match status" value="1"/>
</dbReference>
<keyword evidence="3 9" id="KW-0812">Transmembrane</keyword>
<evidence type="ECO:0000256" key="6">
    <source>
        <dbReference type="ARBA" id="ARBA00022989"/>
    </source>
</evidence>
<dbReference type="InterPro" id="IPR011527">
    <property type="entry name" value="ABC1_TM_dom"/>
</dbReference>
<evidence type="ECO:0000256" key="5">
    <source>
        <dbReference type="ARBA" id="ARBA00022840"/>
    </source>
</evidence>
<accession>A0AAW1R4E9</accession>
<dbReference type="FunFam" id="3.40.50.300:FF:000403">
    <property type="entry name" value="ATP-binding cassette sub-family B member 8, mitochondrial"/>
    <property type="match status" value="1"/>
</dbReference>
<feature type="transmembrane region" description="Helical" evidence="9">
    <location>
        <begin position="320"/>
        <end position="342"/>
    </location>
</feature>
<dbReference type="Pfam" id="PF00005">
    <property type="entry name" value="ABC_tran"/>
    <property type="match status" value="1"/>
</dbReference>
<comment type="subcellular location">
    <subcellularLocation>
        <location evidence="1">Mitochondrion inner membrane</location>
        <topology evidence="1">Multi-pass membrane protein</topology>
    </subcellularLocation>
</comment>
<keyword evidence="7 9" id="KW-0472">Membrane</keyword>
<name>A0AAW1R4E9_9CHLO</name>
<evidence type="ECO:0000256" key="8">
    <source>
        <dbReference type="SAM" id="MobiDB-lite"/>
    </source>
</evidence>
<feature type="transmembrane region" description="Helical" evidence="9">
    <location>
        <begin position="199"/>
        <end position="218"/>
    </location>
</feature>
<dbReference type="Gene3D" id="1.20.1560.10">
    <property type="entry name" value="ABC transporter type 1, transmembrane domain"/>
    <property type="match status" value="1"/>
</dbReference>
<evidence type="ECO:0000256" key="4">
    <source>
        <dbReference type="ARBA" id="ARBA00022741"/>
    </source>
</evidence>
<evidence type="ECO:0000256" key="9">
    <source>
        <dbReference type="SAM" id="Phobius"/>
    </source>
</evidence>
<dbReference type="InterPro" id="IPR039421">
    <property type="entry name" value="Type_1_exporter"/>
</dbReference>
<feature type="domain" description="ABC transmembrane type-1" evidence="11">
    <location>
        <begin position="54"/>
        <end position="343"/>
    </location>
</feature>
<sequence>MQGGGGRRAFRKDYSLLRDGTADVFAPDVEIGKKKSASAWRLLALAKEEALCLVVATLALLVSSLATVAVPKLAGSLIDVCIQYGQEGGRDTAKRHLNNMLYQILGILAIGGVATGIRSWLFNSAAERVMWQLRNRLFQRLVEQEIGFFDRVRTGELMNRLSEDTRLMKSAGTISISIALRSIVVSIFGVVLMFMTSPLLSALTLACLPVLLASFRVYSTLNRKYISEQLTSSAEASTVAEETFGSIRTVRSFAKEKASCERYGVAQHQVLRWGLKSAHASGFFFGFNSLVAMGSIVTVLWFGARQVVDAYLSAGDLSTFIIYALYVGANVGALAGVISNLIQAVGASERVFELLDRIPQLPEPGMMEPMGAPEGGDINLQDVTFAYPSRPDVTVLRGINLHVPPGRKVALVGPSGGGKSTIVNLIQRFYDPRSGGVFLDGCPLPAIQHEFLHKQVSIVSQEPVLFAESILYNIAFGVSNPHSVPLAQVEEAAKLANAHDFIQAFPQAYHTQVGERGVRLSGGQKQRVAIARAILTKPRVLLLDEATSALDAESESLVQEALDRVAVGRTVIVIAHRLSTVQSAAEVAVVDGGVIAERGTHDELLAQGGVYAQLVRRQLQPGVAAMPGDLPGVSPGPFAAAALEAGSPEDQLLASFSDAAAAAGEDRNAVAADAQALMRLLRRQSTRGLVDDLLGDTVGLLGRPTRLPGRVSSARSLRLPASLGGNGGAKGSLAEEQEEQEEQEDESGHGGGGARANGSGLRQ</sequence>
<keyword evidence="4" id="KW-0547">Nucleotide-binding</keyword>
<dbReference type="AlphaFoldDB" id="A0AAW1R4E9"/>
<feature type="transmembrane region" description="Helical" evidence="9">
    <location>
        <begin position="100"/>
        <end position="121"/>
    </location>
</feature>
<evidence type="ECO:0000256" key="3">
    <source>
        <dbReference type="ARBA" id="ARBA00022692"/>
    </source>
</evidence>
<keyword evidence="5" id="KW-0067">ATP-binding</keyword>
<evidence type="ECO:0000259" key="10">
    <source>
        <dbReference type="PROSITE" id="PS50893"/>
    </source>
</evidence>
<dbReference type="InterPro" id="IPR003593">
    <property type="entry name" value="AAA+_ATPase"/>
</dbReference>
<protein>
    <submittedName>
        <fullName evidence="12">Uncharacterized protein</fullName>
    </submittedName>
</protein>
<feature type="compositionally biased region" description="Low complexity" evidence="8">
    <location>
        <begin position="712"/>
        <end position="723"/>
    </location>
</feature>
<organism evidence="12 13">
    <name type="scientific">Elliptochloris bilobata</name>
    <dbReference type="NCBI Taxonomy" id="381761"/>
    <lineage>
        <taxon>Eukaryota</taxon>
        <taxon>Viridiplantae</taxon>
        <taxon>Chlorophyta</taxon>
        <taxon>core chlorophytes</taxon>
        <taxon>Trebouxiophyceae</taxon>
        <taxon>Trebouxiophyceae incertae sedis</taxon>
        <taxon>Elliptochloris clade</taxon>
        <taxon>Elliptochloris</taxon>
    </lineage>
</organism>
<feature type="transmembrane region" description="Helical" evidence="9">
    <location>
        <begin position="170"/>
        <end position="193"/>
    </location>
</feature>
<feature type="region of interest" description="Disordered" evidence="8">
    <location>
        <begin position="706"/>
        <end position="763"/>
    </location>
</feature>
<dbReference type="FunFam" id="1.20.1560.10:FF:000058">
    <property type="entry name" value="ABC transporter B family member 25"/>
    <property type="match status" value="1"/>
</dbReference>
<reference evidence="12 13" key="1">
    <citation type="journal article" date="2024" name="Nat. Commun.">
        <title>Phylogenomics reveals the evolutionary origins of lichenization in chlorophyte algae.</title>
        <authorList>
            <person name="Puginier C."/>
            <person name="Libourel C."/>
            <person name="Otte J."/>
            <person name="Skaloud P."/>
            <person name="Haon M."/>
            <person name="Grisel S."/>
            <person name="Petersen M."/>
            <person name="Berrin J.G."/>
            <person name="Delaux P.M."/>
            <person name="Dal Grande F."/>
            <person name="Keller J."/>
        </authorList>
    </citation>
    <scope>NUCLEOTIDE SEQUENCE [LARGE SCALE GENOMIC DNA]</scope>
    <source>
        <strain evidence="12 13">SAG 245.80</strain>
    </source>
</reference>
<dbReference type="PROSITE" id="PS00211">
    <property type="entry name" value="ABC_TRANSPORTER_1"/>
    <property type="match status" value="1"/>
</dbReference>
<dbReference type="EMBL" id="JALJOU010000051">
    <property type="protein sequence ID" value="KAK9828398.1"/>
    <property type="molecule type" value="Genomic_DNA"/>
</dbReference>
<dbReference type="SUPFAM" id="SSF52540">
    <property type="entry name" value="P-loop containing nucleoside triphosphate hydrolases"/>
    <property type="match status" value="1"/>
</dbReference>
<dbReference type="GO" id="GO:0015421">
    <property type="term" value="F:ABC-type oligopeptide transporter activity"/>
    <property type="evidence" value="ECO:0007669"/>
    <property type="project" value="TreeGrafter"/>
</dbReference>
<evidence type="ECO:0000256" key="1">
    <source>
        <dbReference type="ARBA" id="ARBA00004448"/>
    </source>
</evidence>
<evidence type="ECO:0000256" key="2">
    <source>
        <dbReference type="ARBA" id="ARBA00022448"/>
    </source>
</evidence>
<dbReference type="GO" id="GO:0090374">
    <property type="term" value="P:oligopeptide export from mitochondrion"/>
    <property type="evidence" value="ECO:0007669"/>
    <property type="project" value="TreeGrafter"/>
</dbReference>
<dbReference type="InterPro" id="IPR036640">
    <property type="entry name" value="ABC1_TM_sf"/>
</dbReference>
<keyword evidence="13" id="KW-1185">Reference proteome</keyword>
<dbReference type="GO" id="GO:0005743">
    <property type="term" value="C:mitochondrial inner membrane"/>
    <property type="evidence" value="ECO:0007669"/>
    <property type="project" value="UniProtKB-SubCell"/>
</dbReference>
<feature type="transmembrane region" description="Helical" evidence="9">
    <location>
        <begin position="50"/>
        <end position="70"/>
    </location>
</feature>
<dbReference type="InterPro" id="IPR003439">
    <property type="entry name" value="ABC_transporter-like_ATP-bd"/>
</dbReference>
<evidence type="ECO:0000256" key="7">
    <source>
        <dbReference type="ARBA" id="ARBA00023136"/>
    </source>
</evidence>
<dbReference type="PANTHER" id="PTHR43394">
    <property type="entry name" value="ATP-DEPENDENT PERMEASE MDL1, MITOCHONDRIAL"/>
    <property type="match status" value="1"/>
</dbReference>
<evidence type="ECO:0000313" key="12">
    <source>
        <dbReference type="EMBL" id="KAK9828398.1"/>
    </source>
</evidence>
<dbReference type="Gene3D" id="3.40.50.300">
    <property type="entry name" value="P-loop containing nucleotide triphosphate hydrolases"/>
    <property type="match status" value="1"/>
</dbReference>
<evidence type="ECO:0000313" key="13">
    <source>
        <dbReference type="Proteomes" id="UP001445335"/>
    </source>
</evidence>
<dbReference type="PANTHER" id="PTHR43394:SF1">
    <property type="entry name" value="ATP-BINDING CASSETTE SUB-FAMILY B MEMBER 10, MITOCHONDRIAL"/>
    <property type="match status" value="1"/>
</dbReference>
<keyword evidence="2" id="KW-0813">Transport</keyword>
<feature type="compositionally biased region" description="Acidic residues" evidence="8">
    <location>
        <begin position="735"/>
        <end position="745"/>
    </location>
</feature>
<dbReference type="CDD" id="cd03249">
    <property type="entry name" value="ABC_MTABC3_MDL1_MDL2"/>
    <property type="match status" value="1"/>
</dbReference>
<dbReference type="InterPro" id="IPR017871">
    <property type="entry name" value="ABC_transporter-like_CS"/>
</dbReference>
<dbReference type="Pfam" id="PF00664">
    <property type="entry name" value="ABC_membrane"/>
    <property type="match status" value="1"/>
</dbReference>